<sequence>MEYGGPRMSRIAQGAMARNRCMFPPVIGYKTEVSHGAVKTSSTTTFANLN</sequence>
<protein>
    <submittedName>
        <fullName evidence="1">Uncharacterized protein</fullName>
    </submittedName>
</protein>
<dbReference type="AlphaFoldDB" id="A0A0A9GJ54"/>
<name>A0A0A9GJ54_ARUDO</name>
<organism evidence="1">
    <name type="scientific">Arundo donax</name>
    <name type="common">Giant reed</name>
    <name type="synonym">Donax arundinaceus</name>
    <dbReference type="NCBI Taxonomy" id="35708"/>
    <lineage>
        <taxon>Eukaryota</taxon>
        <taxon>Viridiplantae</taxon>
        <taxon>Streptophyta</taxon>
        <taxon>Embryophyta</taxon>
        <taxon>Tracheophyta</taxon>
        <taxon>Spermatophyta</taxon>
        <taxon>Magnoliopsida</taxon>
        <taxon>Liliopsida</taxon>
        <taxon>Poales</taxon>
        <taxon>Poaceae</taxon>
        <taxon>PACMAD clade</taxon>
        <taxon>Arundinoideae</taxon>
        <taxon>Arundineae</taxon>
        <taxon>Arundo</taxon>
    </lineage>
</organism>
<evidence type="ECO:0000313" key="1">
    <source>
        <dbReference type="EMBL" id="JAE20708.1"/>
    </source>
</evidence>
<accession>A0A0A9GJ54</accession>
<reference evidence="1" key="1">
    <citation type="submission" date="2014-09" db="EMBL/GenBank/DDBJ databases">
        <authorList>
            <person name="Magalhaes I.L.F."/>
            <person name="Oliveira U."/>
            <person name="Santos F.R."/>
            <person name="Vidigal T.H.D.A."/>
            <person name="Brescovit A.D."/>
            <person name="Santos A.J."/>
        </authorList>
    </citation>
    <scope>NUCLEOTIDE SEQUENCE</scope>
    <source>
        <tissue evidence="1">Shoot tissue taken approximately 20 cm above the soil surface</tissue>
    </source>
</reference>
<reference evidence="1" key="2">
    <citation type="journal article" date="2015" name="Data Brief">
        <title>Shoot transcriptome of the giant reed, Arundo donax.</title>
        <authorList>
            <person name="Barrero R.A."/>
            <person name="Guerrero F.D."/>
            <person name="Moolhuijzen P."/>
            <person name="Goolsby J.A."/>
            <person name="Tidwell J."/>
            <person name="Bellgard S.E."/>
            <person name="Bellgard M.I."/>
        </authorList>
    </citation>
    <scope>NUCLEOTIDE SEQUENCE</scope>
    <source>
        <tissue evidence="1">Shoot tissue taken approximately 20 cm above the soil surface</tissue>
    </source>
</reference>
<dbReference type="EMBL" id="GBRH01177188">
    <property type="protein sequence ID" value="JAE20708.1"/>
    <property type="molecule type" value="Transcribed_RNA"/>
</dbReference>
<proteinExistence type="predicted"/>